<dbReference type="InterPro" id="IPR035979">
    <property type="entry name" value="RBD_domain_sf"/>
</dbReference>
<gene>
    <name evidence="4" type="ORF">CRM22_008728</name>
</gene>
<proteinExistence type="predicted"/>
<keyword evidence="5" id="KW-1185">Reference proteome</keyword>
<evidence type="ECO:0000256" key="1">
    <source>
        <dbReference type="ARBA" id="ARBA00022884"/>
    </source>
</evidence>
<dbReference type="Proteomes" id="UP000308267">
    <property type="component" value="Unassembled WGS sequence"/>
</dbReference>
<feature type="domain" description="RRM" evidence="3">
    <location>
        <begin position="36"/>
        <end position="119"/>
    </location>
</feature>
<dbReference type="Gene3D" id="3.30.70.330">
    <property type="match status" value="1"/>
</dbReference>
<dbReference type="AlphaFoldDB" id="A0A4S2L9W4"/>
<dbReference type="OrthoDB" id="19742at2759"/>
<keyword evidence="1 2" id="KW-0694">RNA-binding</keyword>
<dbReference type="EMBL" id="SJOL01008583">
    <property type="protein sequence ID" value="TGZ60102.1"/>
    <property type="molecule type" value="Genomic_DNA"/>
</dbReference>
<dbReference type="SUPFAM" id="SSF54928">
    <property type="entry name" value="RNA-binding domain, RBD"/>
    <property type="match status" value="1"/>
</dbReference>
<comment type="caution">
    <text evidence="4">The sequence shown here is derived from an EMBL/GenBank/DDBJ whole genome shotgun (WGS) entry which is preliminary data.</text>
</comment>
<dbReference type="Pfam" id="PF00076">
    <property type="entry name" value="RRM_1"/>
    <property type="match status" value="1"/>
</dbReference>
<dbReference type="PROSITE" id="PS50102">
    <property type="entry name" value="RRM"/>
    <property type="match status" value="1"/>
</dbReference>
<dbReference type="PANTHER" id="PTHR48027">
    <property type="entry name" value="HETEROGENEOUS NUCLEAR RIBONUCLEOPROTEIN 87F-RELATED"/>
    <property type="match status" value="1"/>
</dbReference>
<name>A0A4S2L9W4_OPIFE</name>
<sequence>MNCTLGDKFKPHLSSSNHPTRLAGCIKQEGVDKKDYSLHLFSLFHMPFLSNNIDAERLKEAFLHYGPITSAKVMTDANGRSKGFGFVCFTQPEQAARAVTEMDAALVGSKPLYVALAQRKEDRRAKLIAEHQQRLAQYRSPVTQMLPAAAAHAAALSYFPPTAFPQAQRYYHPTSAVISSQPRWNRAAAMSGGMPAQLFVGPSVIND</sequence>
<dbReference type="GO" id="GO:0003723">
    <property type="term" value="F:RNA binding"/>
    <property type="evidence" value="ECO:0007669"/>
    <property type="project" value="UniProtKB-UniRule"/>
</dbReference>
<reference evidence="4 5" key="1">
    <citation type="journal article" date="2019" name="BMC Genomics">
        <title>New insights from Opisthorchis felineus genome: update on genomics of the epidemiologically important liver flukes.</title>
        <authorList>
            <person name="Ershov N.I."/>
            <person name="Mordvinov V.A."/>
            <person name="Prokhortchouk E.B."/>
            <person name="Pakharukova M.Y."/>
            <person name="Gunbin K.V."/>
            <person name="Ustyantsev K."/>
            <person name="Genaev M.A."/>
            <person name="Blinov A.G."/>
            <person name="Mazur A."/>
            <person name="Boulygina E."/>
            <person name="Tsygankova S."/>
            <person name="Khrameeva E."/>
            <person name="Chekanov N."/>
            <person name="Fan G."/>
            <person name="Xiao A."/>
            <person name="Zhang H."/>
            <person name="Xu X."/>
            <person name="Yang H."/>
            <person name="Solovyev V."/>
            <person name="Lee S.M."/>
            <person name="Liu X."/>
            <person name="Afonnikov D.A."/>
            <person name="Skryabin K.G."/>
        </authorList>
    </citation>
    <scope>NUCLEOTIDE SEQUENCE [LARGE SCALE GENOMIC DNA]</scope>
    <source>
        <strain evidence="4">AK-0245</strain>
        <tissue evidence="4">Whole organism</tissue>
    </source>
</reference>
<dbReference type="InterPro" id="IPR000504">
    <property type="entry name" value="RRM_dom"/>
</dbReference>
<evidence type="ECO:0000313" key="5">
    <source>
        <dbReference type="Proteomes" id="UP000308267"/>
    </source>
</evidence>
<dbReference type="InterPro" id="IPR052462">
    <property type="entry name" value="SLIRP/GR-RBP-like"/>
</dbReference>
<evidence type="ECO:0000256" key="2">
    <source>
        <dbReference type="PROSITE-ProRule" id="PRU00176"/>
    </source>
</evidence>
<dbReference type="InterPro" id="IPR012677">
    <property type="entry name" value="Nucleotide-bd_a/b_plait_sf"/>
</dbReference>
<organism evidence="4 5">
    <name type="scientific">Opisthorchis felineus</name>
    <dbReference type="NCBI Taxonomy" id="147828"/>
    <lineage>
        <taxon>Eukaryota</taxon>
        <taxon>Metazoa</taxon>
        <taxon>Spiralia</taxon>
        <taxon>Lophotrochozoa</taxon>
        <taxon>Platyhelminthes</taxon>
        <taxon>Trematoda</taxon>
        <taxon>Digenea</taxon>
        <taxon>Opisthorchiida</taxon>
        <taxon>Opisthorchiata</taxon>
        <taxon>Opisthorchiidae</taxon>
        <taxon>Opisthorchis</taxon>
    </lineage>
</organism>
<dbReference type="SMART" id="SM00360">
    <property type="entry name" value="RRM"/>
    <property type="match status" value="1"/>
</dbReference>
<accession>A0A4S2L9W4</accession>
<evidence type="ECO:0000313" key="4">
    <source>
        <dbReference type="EMBL" id="TGZ60102.1"/>
    </source>
</evidence>
<evidence type="ECO:0000259" key="3">
    <source>
        <dbReference type="PROSITE" id="PS50102"/>
    </source>
</evidence>
<dbReference type="STRING" id="147828.A0A4S2L9W4"/>
<protein>
    <recommendedName>
        <fullName evidence="3">RRM domain-containing protein</fullName>
    </recommendedName>
</protein>